<keyword evidence="2" id="KW-0808">Transferase</keyword>
<dbReference type="Proteomes" id="UP001604277">
    <property type="component" value="Unassembled WGS sequence"/>
</dbReference>
<dbReference type="PANTHER" id="PTHR48055:SF55">
    <property type="entry name" value="PROTEIN KINASE DOMAIN-CONTAINING PROTEIN"/>
    <property type="match status" value="1"/>
</dbReference>
<dbReference type="PROSITE" id="PS50011">
    <property type="entry name" value="PROTEIN_KINASE_DOM"/>
    <property type="match status" value="1"/>
</dbReference>
<keyword evidence="2" id="KW-0418">Kinase</keyword>
<dbReference type="InterPro" id="IPR000719">
    <property type="entry name" value="Prot_kinase_dom"/>
</dbReference>
<dbReference type="Gene3D" id="1.10.510.10">
    <property type="entry name" value="Transferase(Phosphotransferase) domain 1"/>
    <property type="match status" value="1"/>
</dbReference>
<sequence>MRYGLEHNLNLNLTIGPQAFRDHILFCNLKHISSNVALSPTYSLGPRHLTSMVATNKVTWKETLTSHIGRTFDYLHNHCDMPIVHCDLKPGNVLLDNDFVGHVGDFGLAGFLSANEQPRTNITSSRGIRGSIGYTAPEYGIGSEVSTYGDVYSFGILLLKMFTSKRPTIDMFQDGLDLCAFVVDSLLDRLEEIVDPIANLHSLVLLAYFSINLPLSFNSILVK</sequence>
<dbReference type="InterPro" id="IPR051564">
    <property type="entry name" value="LRR_receptor-like_kinase"/>
</dbReference>
<dbReference type="SUPFAM" id="SSF56112">
    <property type="entry name" value="Protein kinase-like (PK-like)"/>
    <property type="match status" value="1"/>
</dbReference>
<dbReference type="InterPro" id="IPR008271">
    <property type="entry name" value="Ser/Thr_kinase_AS"/>
</dbReference>
<proteinExistence type="predicted"/>
<keyword evidence="3" id="KW-1185">Reference proteome</keyword>
<dbReference type="GO" id="GO:0016301">
    <property type="term" value="F:kinase activity"/>
    <property type="evidence" value="ECO:0007669"/>
    <property type="project" value="UniProtKB-KW"/>
</dbReference>
<protein>
    <submittedName>
        <fullName evidence="2">Protein kinase domain-containing protein</fullName>
    </submittedName>
</protein>
<accession>A0ABD1X5U7</accession>
<evidence type="ECO:0000259" key="1">
    <source>
        <dbReference type="PROSITE" id="PS50011"/>
    </source>
</evidence>
<evidence type="ECO:0000313" key="3">
    <source>
        <dbReference type="Proteomes" id="UP001604277"/>
    </source>
</evidence>
<comment type="caution">
    <text evidence="2">The sequence shown here is derived from an EMBL/GenBank/DDBJ whole genome shotgun (WGS) entry which is preliminary data.</text>
</comment>
<dbReference type="PROSITE" id="PS00108">
    <property type="entry name" value="PROTEIN_KINASE_ST"/>
    <property type="match status" value="1"/>
</dbReference>
<feature type="domain" description="Protein kinase" evidence="1">
    <location>
        <begin position="1"/>
        <end position="223"/>
    </location>
</feature>
<dbReference type="InterPro" id="IPR011009">
    <property type="entry name" value="Kinase-like_dom_sf"/>
</dbReference>
<dbReference type="SMART" id="SM00220">
    <property type="entry name" value="S_TKc"/>
    <property type="match status" value="1"/>
</dbReference>
<organism evidence="2 3">
    <name type="scientific">Forsythia ovata</name>
    <dbReference type="NCBI Taxonomy" id="205694"/>
    <lineage>
        <taxon>Eukaryota</taxon>
        <taxon>Viridiplantae</taxon>
        <taxon>Streptophyta</taxon>
        <taxon>Embryophyta</taxon>
        <taxon>Tracheophyta</taxon>
        <taxon>Spermatophyta</taxon>
        <taxon>Magnoliopsida</taxon>
        <taxon>eudicotyledons</taxon>
        <taxon>Gunneridae</taxon>
        <taxon>Pentapetalae</taxon>
        <taxon>asterids</taxon>
        <taxon>lamiids</taxon>
        <taxon>Lamiales</taxon>
        <taxon>Oleaceae</taxon>
        <taxon>Forsythieae</taxon>
        <taxon>Forsythia</taxon>
    </lineage>
</organism>
<dbReference type="PANTHER" id="PTHR48055">
    <property type="entry name" value="LEUCINE-RICH REPEAT RECEPTOR PROTEIN KINASE EMS1"/>
    <property type="match status" value="1"/>
</dbReference>
<dbReference type="EMBL" id="JBFOLJ010000001">
    <property type="protein sequence ID" value="KAL2557136.1"/>
    <property type="molecule type" value="Genomic_DNA"/>
</dbReference>
<gene>
    <name evidence="2" type="ORF">Fot_01875</name>
</gene>
<evidence type="ECO:0000313" key="2">
    <source>
        <dbReference type="EMBL" id="KAL2557136.1"/>
    </source>
</evidence>
<name>A0ABD1X5U7_9LAMI</name>
<reference evidence="3" key="1">
    <citation type="submission" date="2024-07" db="EMBL/GenBank/DDBJ databases">
        <title>Two chromosome-level genome assemblies of Korean endemic species Abeliophyllum distichum and Forsythia ovata (Oleaceae).</title>
        <authorList>
            <person name="Jang H."/>
        </authorList>
    </citation>
    <scope>NUCLEOTIDE SEQUENCE [LARGE SCALE GENOMIC DNA]</scope>
</reference>
<dbReference type="AlphaFoldDB" id="A0ABD1X5U7"/>
<dbReference type="Pfam" id="PF00069">
    <property type="entry name" value="Pkinase"/>
    <property type="match status" value="1"/>
</dbReference>